<dbReference type="STRING" id="231916.A0A409Y841"/>
<dbReference type="CDD" id="cd00155">
    <property type="entry name" value="RasGEF"/>
    <property type="match status" value="1"/>
</dbReference>
<dbReference type="PROSITE" id="PS50212">
    <property type="entry name" value="RASGEF_NTER"/>
    <property type="match status" value="1"/>
</dbReference>
<dbReference type="Pfam" id="PF25006">
    <property type="entry name" value="DUF7783"/>
    <property type="match status" value="1"/>
</dbReference>
<dbReference type="Pfam" id="PF00618">
    <property type="entry name" value="RasGEF_N"/>
    <property type="match status" value="1"/>
</dbReference>
<feature type="domain" description="WW" evidence="8">
    <location>
        <begin position="262"/>
        <end position="296"/>
    </location>
</feature>
<evidence type="ECO:0000313" key="11">
    <source>
        <dbReference type="Proteomes" id="UP000284706"/>
    </source>
</evidence>
<dbReference type="SMART" id="SM00326">
    <property type="entry name" value="SH3"/>
    <property type="match status" value="1"/>
</dbReference>
<sequence length="1321" mass="146191">MDPGAATLYSHSFAAESLKTAPISSFSSSSVMSQAQTPAQQPEEQQVVEEQYTTLFCRALYDYEAQDASALSFRAGDIIEVLTQQPSGWWDGLLGDERGWFPSNYVTIISDEEAELAFSQAEDSTLDGLASSTASQVTPATEASHTMTTDVQAEHEEWLENELSYRNGSTQLQQRAANLNGNQPSDFWMPEVTPDGQIYYVNTQTGQRSRDLPQETEDEVSDGDLAGLTSQSTSRSGTSAGLAFGPSDTEGSSGPEDSGRKPNGTSEWVRRTADDGVSQYYMNTLDGRVQWAPPEGVGSGAPASSRSNNTFPSGVSRQPDISRLSVYSDDSDVQPLDHIPPTRPRQRNGSSRPMASSARSERNQAAVMELTSAERIAKALQHALEPPPPNFITDLSAVAKAAIQAIVDNVRTSGVIRQPEDDQKMDELIYNAVLAIRNLLYVAAAPIQLPTAREPKTSQSSSPLKPAQRKVTATLSRLVLSARAMQYDSGSQLNDTLNRIETDSEELERAVLAFVLEVQRHQHSQPVKTSKRLQGAFSTANIGLGLPGAGSAGSWKGFGYVSHDDETEMPQKVLGTEVVTEIGISLERLQERINGLNQALRLTTANSVQQVRTRVQELVTYISAFLSLVADIHVARHVDIDGIRQAGDASANDHYSQSVDNARHLVRTLETVTQAIYDDSSALLLTTQNLHDDERGLIRGEREETYDLLDKLSSALTSHFSLIKQVFEGLLSVGHEQADVAQGDYNGSIEWRMSRLSVINDHFGGAIHRPSKSSDSYHSENEDLVDMELAFNRPGLRKQKSGADSSYDSYRTLAHSGDIALGPSRDSEVSLDNTLVGQSQVDLRDNYDNDALFDDEAPAAKPSRPSGSKLQKLLGEEYADKVAADLRPWYLRPNYSPSDIIIDADGSVRGGTVPALVERLTAHEQADTTFSKAFLMTYKSFTTLDELFDLLVARFRIQPPENLTPAEREEWGKLKQHIVQMRVINTMKSMVVDDGVLEKEDMYILDRMKEFISSDEVSRFAAAKNLLIQIERAQRQGGDPKTLVSTNLGPPPPPIAPKAGKKLKLLDIDPLELARQLTILESQLYQKIKPLECLQRAREQKTENVDNITTVIQTSNKIANWVAEAILSKEDSRRRAQVVKHLILVADRCRTLNNFSTMIAITSGLNTPPIRRLKRTWEQVNQRYLAQFGACEMTIDSNKNFNKYRSLMASVTPPCVPFIGVFLSTLQFIQDGNPDNLPGGLVNFRKRQKASEVINDIKRWQAQPFNFTPLPAVQAYITESLNQFTDAKASSDHFWALSLEREPREREDEKMARLLQESGFL</sequence>
<dbReference type="SMART" id="SM00229">
    <property type="entry name" value="RasGEFN"/>
    <property type="match status" value="1"/>
</dbReference>
<feature type="domain" description="N-terminal Ras-GEF" evidence="9">
    <location>
        <begin position="904"/>
        <end position="1035"/>
    </location>
</feature>
<evidence type="ECO:0000259" key="7">
    <source>
        <dbReference type="PROSITE" id="PS50009"/>
    </source>
</evidence>
<keyword evidence="2 3" id="KW-0344">Guanine-nucleotide releasing factor</keyword>
<dbReference type="InterPro" id="IPR000651">
    <property type="entry name" value="Ras-like_Gua-exchang_fac_N"/>
</dbReference>
<gene>
    <name evidence="10" type="ORF">CVT26_014123</name>
</gene>
<reference evidence="10 11" key="1">
    <citation type="journal article" date="2018" name="Evol. Lett.">
        <title>Horizontal gene cluster transfer increased hallucinogenic mushroom diversity.</title>
        <authorList>
            <person name="Reynolds H.T."/>
            <person name="Vijayakumar V."/>
            <person name="Gluck-Thaler E."/>
            <person name="Korotkin H.B."/>
            <person name="Matheny P.B."/>
            <person name="Slot J.C."/>
        </authorList>
    </citation>
    <scope>NUCLEOTIDE SEQUENCE [LARGE SCALE GENOMIC DNA]</scope>
    <source>
        <strain evidence="10 11">SRW20</strain>
    </source>
</reference>
<dbReference type="PROSITE" id="PS50002">
    <property type="entry name" value="SH3"/>
    <property type="match status" value="1"/>
</dbReference>
<dbReference type="SUPFAM" id="SSF48366">
    <property type="entry name" value="Ras GEF"/>
    <property type="match status" value="1"/>
</dbReference>
<keyword evidence="11" id="KW-1185">Reference proteome</keyword>
<accession>A0A409Y841</accession>
<dbReference type="Gene3D" id="1.20.870.10">
    <property type="entry name" value="Son of sevenless (SoS) protein Chain: S domain 1"/>
    <property type="match status" value="1"/>
</dbReference>
<evidence type="ECO:0008006" key="12">
    <source>
        <dbReference type="Google" id="ProtNLM"/>
    </source>
</evidence>
<dbReference type="FunFam" id="2.30.30.40:FF:000072">
    <property type="entry name" value="Unconventional Myosin IB"/>
    <property type="match status" value="1"/>
</dbReference>
<proteinExistence type="predicted"/>
<feature type="domain" description="SH3" evidence="6">
    <location>
        <begin position="52"/>
        <end position="111"/>
    </location>
</feature>
<dbReference type="Gene3D" id="2.20.70.10">
    <property type="match status" value="2"/>
</dbReference>
<dbReference type="SUPFAM" id="SSF50044">
    <property type="entry name" value="SH3-domain"/>
    <property type="match status" value="1"/>
</dbReference>
<evidence type="ECO:0000256" key="3">
    <source>
        <dbReference type="PROSITE-ProRule" id="PRU00168"/>
    </source>
</evidence>
<dbReference type="PROSITE" id="PS50009">
    <property type="entry name" value="RASGEF_CAT"/>
    <property type="match status" value="1"/>
</dbReference>
<dbReference type="PANTHER" id="PTHR23113:SF368">
    <property type="entry name" value="CELL DIVISION CONTROL PROTEIN 25"/>
    <property type="match status" value="1"/>
</dbReference>
<evidence type="ECO:0000256" key="5">
    <source>
        <dbReference type="SAM" id="MobiDB-lite"/>
    </source>
</evidence>
<dbReference type="GO" id="GO:0005886">
    <property type="term" value="C:plasma membrane"/>
    <property type="evidence" value="ECO:0007669"/>
    <property type="project" value="TreeGrafter"/>
</dbReference>
<dbReference type="GO" id="GO:0005085">
    <property type="term" value="F:guanyl-nucleotide exchange factor activity"/>
    <property type="evidence" value="ECO:0007669"/>
    <property type="project" value="UniProtKB-KW"/>
</dbReference>
<dbReference type="CDD" id="cd06224">
    <property type="entry name" value="REM"/>
    <property type="match status" value="1"/>
</dbReference>
<feature type="compositionally biased region" description="Polar residues" evidence="5">
    <location>
        <begin position="347"/>
        <end position="358"/>
    </location>
</feature>
<dbReference type="PANTHER" id="PTHR23113">
    <property type="entry name" value="GUANINE NUCLEOTIDE EXCHANGE FACTOR"/>
    <property type="match status" value="1"/>
</dbReference>
<dbReference type="InterPro" id="IPR001202">
    <property type="entry name" value="WW_dom"/>
</dbReference>
<evidence type="ECO:0000313" key="10">
    <source>
        <dbReference type="EMBL" id="PPQ99200.1"/>
    </source>
</evidence>
<organism evidence="10 11">
    <name type="scientific">Gymnopilus dilepis</name>
    <dbReference type="NCBI Taxonomy" id="231916"/>
    <lineage>
        <taxon>Eukaryota</taxon>
        <taxon>Fungi</taxon>
        <taxon>Dikarya</taxon>
        <taxon>Basidiomycota</taxon>
        <taxon>Agaricomycotina</taxon>
        <taxon>Agaricomycetes</taxon>
        <taxon>Agaricomycetidae</taxon>
        <taxon>Agaricales</taxon>
        <taxon>Agaricineae</taxon>
        <taxon>Hymenogastraceae</taxon>
        <taxon>Gymnopilus</taxon>
    </lineage>
</organism>
<keyword evidence="1 4" id="KW-0728">SH3 domain</keyword>
<evidence type="ECO:0000256" key="2">
    <source>
        <dbReference type="ARBA" id="ARBA00022658"/>
    </source>
</evidence>
<evidence type="ECO:0000259" key="9">
    <source>
        <dbReference type="PROSITE" id="PS50212"/>
    </source>
</evidence>
<dbReference type="OrthoDB" id="546434at2759"/>
<name>A0A409Y841_9AGAR</name>
<feature type="region of interest" description="Disordered" evidence="5">
    <location>
        <begin position="204"/>
        <end position="272"/>
    </location>
</feature>
<dbReference type="CDD" id="cd11883">
    <property type="entry name" value="SH3_Sdc25"/>
    <property type="match status" value="1"/>
</dbReference>
<dbReference type="Pfam" id="PF00617">
    <property type="entry name" value="RasGEF"/>
    <property type="match status" value="1"/>
</dbReference>
<dbReference type="InParanoid" id="A0A409Y841"/>
<dbReference type="InterPro" id="IPR056685">
    <property type="entry name" value="DUF7783"/>
</dbReference>
<dbReference type="GO" id="GO:0007265">
    <property type="term" value="P:Ras protein signal transduction"/>
    <property type="evidence" value="ECO:0007669"/>
    <property type="project" value="TreeGrafter"/>
</dbReference>
<dbReference type="FunCoup" id="A0A409Y841">
    <property type="interactions" value="45"/>
</dbReference>
<evidence type="ECO:0000259" key="8">
    <source>
        <dbReference type="PROSITE" id="PS50020"/>
    </source>
</evidence>
<evidence type="ECO:0000256" key="1">
    <source>
        <dbReference type="ARBA" id="ARBA00022443"/>
    </source>
</evidence>
<dbReference type="InterPro" id="IPR001452">
    <property type="entry name" value="SH3_domain"/>
</dbReference>
<dbReference type="InterPro" id="IPR001895">
    <property type="entry name" value="RASGEF_cat_dom"/>
</dbReference>
<dbReference type="Gene3D" id="2.30.30.40">
    <property type="entry name" value="SH3 Domains"/>
    <property type="match status" value="1"/>
</dbReference>
<comment type="caution">
    <text evidence="10">The sequence shown here is derived from an EMBL/GenBank/DDBJ whole genome shotgun (WGS) entry which is preliminary data.</text>
</comment>
<dbReference type="PROSITE" id="PS50020">
    <property type="entry name" value="WW_DOMAIN_2"/>
    <property type="match status" value="1"/>
</dbReference>
<dbReference type="InterPro" id="IPR036028">
    <property type="entry name" value="SH3-like_dom_sf"/>
</dbReference>
<dbReference type="InterPro" id="IPR036964">
    <property type="entry name" value="RASGEF_cat_dom_sf"/>
</dbReference>
<feature type="region of interest" description="Disordered" evidence="5">
    <location>
        <begin position="291"/>
        <end position="364"/>
    </location>
</feature>
<feature type="domain" description="Ras-GEF" evidence="7">
    <location>
        <begin position="1069"/>
        <end position="1304"/>
    </location>
</feature>
<dbReference type="Proteomes" id="UP000284706">
    <property type="component" value="Unassembled WGS sequence"/>
</dbReference>
<dbReference type="InterPro" id="IPR023578">
    <property type="entry name" value="Ras_GEF_dom_sf"/>
</dbReference>
<feature type="compositionally biased region" description="Polar residues" evidence="5">
    <location>
        <begin position="302"/>
        <end position="316"/>
    </location>
</feature>
<dbReference type="InterPro" id="IPR008937">
    <property type="entry name" value="Ras-like_GEF"/>
</dbReference>
<evidence type="ECO:0000256" key="4">
    <source>
        <dbReference type="PROSITE-ProRule" id="PRU00192"/>
    </source>
</evidence>
<dbReference type="EMBL" id="NHYE01001076">
    <property type="protein sequence ID" value="PPQ99200.1"/>
    <property type="molecule type" value="Genomic_DNA"/>
</dbReference>
<protein>
    <recommendedName>
        <fullName evidence="12">Ras GEF</fullName>
    </recommendedName>
</protein>
<dbReference type="SMART" id="SM00147">
    <property type="entry name" value="RasGEF"/>
    <property type="match status" value="1"/>
</dbReference>
<dbReference type="PRINTS" id="PR00452">
    <property type="entry name" value="SH3DOMAIN"/>
</dbReference>
<evidence type="ECO:0000259" key="6">
    <source>
        <dbReference type="PROSITE" id="PS50002"/>
    </source>
</evidence>
<dbReference type="Pfam" id="PF00018">
    <property type="entry name" value="SH3_1"/>
    <property type="match status" value="1"/>
</dbReference>
<feature type="compositionally biased region" description="Polar residues" evidence="5">
    <location>
        <begin position="228"/>
        <end position="239"/>
    </location>
</feature>
<dbReference type="Gene3D" id="1.10.840.10">
    <property type="entry name" value="Ras guanine-nucleotide exchange factors catalytic domain"/>
    <property type="match status" value="1"/>
</dbReference>